<feature type="domain" description="FTP" evidence="13">
    <location>
        <begin position="59"/>
        <end position="105"/>
    </location>
</feature>
<evidence type="ECO:0000256" key="4">
    <source>
        <dbReference type="ARBA" id="ARBA00022729"/>
    </source>
</evidence>
<evidence type="ECO:0000256" key="2">
    <source>
        <dbReference type="ARBA" id="ARBA00022670"/>
    </source>
</evidence>
<evidence type="ECO:0000256" key="1">
    <source>
        <dbReference type="ARBA" id="ARBA00009388"/>
    </source>
</evidence>
<keyword evidence="6 10" id="KW-0862">Zinc</keyword>
<accession>A0A125MN60</accession>
<dbReference type="GO" id="GO:0046872">
    <property type="term" value="F:metal ion binding"/>
    <property type="evidence" value="ECO:0007669"/>
    <property type="project" value="UniProtKB-UniRule"/>
</dbReference>
<keyword evidence="2 10" id="KW-0645">Protease</keyword>
<dbReference type="EMBL" id="JAJA02000001">
    <property type="protein sequence ID" value="KWS05541.1"/>
    <property type="molecule type" value="Genomic_DNA"/>
</dbReference>
<comment type="cofactor">
    <cofactor evidence="10">
        <name>Zn(2+)</name>
        <dbReference type="ChEBI" id="CHEBI:29105"/>
    </cofactor>
</comment>
<dbReference type="Pfam" id="PF07504">
    <property type="entry name" value="FTP"/>
    <property type="match status" value="1"/>
</dbReference>
<gene>
    <name evidence="14" type="ORF">AZ78_3093</name>
</gene>
<protein>
    <recommendedName>
        <fullName evidence="10">Neutral metalloproteinase</fullName>
        <ecNumber evidence="10">3.4.24.-</ecNumber>
    </recommendedName>
</protein>
<dbReference type="InterPro" id="IPR027268">
    <property type="entry name" value="Peptidase_M4/M1_CTD_sf"/>
</dbReference>
<feature type="signal peptide" evidence="10">
    <location>
        <begin position="1"/>
        <end position="27"/>
    </location>
</feature>
<feature type="domain" description="Peptidase M4 C-terminal" evidence="12">
    <location>
        <begin position="369"/>
        <end position="551"/>
    </location>
</feature>
<evidence type="ECO:0000256" key="7">
    <source>
        <dbReference type="ARBA" id="ARBA00023049"/>
    </source>
</evidence>
<dbReference type="Pfam" id="PF01447">
    <property type="entry name" value="Peptidase_M4"/>
    <property type="match status" value="1"/>
</dbReference>
<feature type="domain" description="Peptidase M4" evidence="11">
    <location>
        <begin position="200"/>
        <end position="364"/>
    </location>
</feature>
<dbReference type="SUPFAM" id="SSF55486">
    <property type="entry name" value="Metalloproteases ('zincins'), catalytic domain"/>
    <property type="match status" value="1"/>
</dbReference>
<feature type="chain" id="PRO_5023016979" description="Neutral metalloproteinase" evidence="10">
    <location>
        <begin position="28"/>
        <end position="552"/>
    </location>
</feature>
<dbReference type="OrthoDB" id="5378341at2"/>
<evidence type="ECO:0000256" key="6">
    <source>
        <dbReference type="ARBA" id="ARBA00022833"/>
    </source>
</evidence>
<evidence type="ECO:0000313" key="15">
    <source>
        <dbReference type="Proteomes" id="UP000023435"/>
    </source>
</evidence>
<evidence type="ECO:0000259" key="12">
    <source>
        <dbReference type="Pfam" id="PF02868"/>
    </source>
</evidence>
<dbReference type="EC" id="3.4.24.-" evidence="10"/>
<proteinExistence type="inferred from homology"/>
<keyword evidence="15" id="KW-1185">Reference proteome</keyword>
<comment type="function">
    <text evidence="10">Extracellular zinc metalloprotease.</text>
</comment>
<organism evidence="14 15">
    <name type="scientific">Lysobacter capsici AZ78</name>
    <dbReference type="NCBI Taxonomy" id="1444315"/>
    <lineage>
        <taxon>Bacteria</taxon>
        <taxon>Pseudomonadati</taxon>
        <taxon>Pseudomonadota</taxon>
        <taxon>Gammaproteobacteria</taxon>
        <taxon>Lysobacterales</taxon>
        <taxon>Lysobacteraceae</taxon>
        <taxon>Lysobacter</taxon>
    </lineage>
</organism>
<dbReference type="Gene3D" id="1.10.390.10">
    <property type="entry name" value="Neutral Protease Domain 2"/>
    <property type="match status" value="1"/>
</dbReference>
<dbReference type="InterPro" id="IPR050728">
    <property type="entry name" value="Zinc_Metalloprotease_M4"/>
</dbReference>
<comment type="caution">
    <text evidence="14">The sequence shown here is derived from an EMBL/GenBank/DDBJ whole genome shotgun (WGS) entry which is preliminary data.</text>
</comment>
<dbReference type="PANTHER" id="PTHR33794:SF1">
    <property type="entry name" value="BACILLOLYSIN"/>
    <property type="match status" value="1"/>
</dbReference>
<dbReference type="AlphaFoldDB" id="A0A125MN60"/>
<evidence type="ECO:0000256" key="5">
    <source>
        <dbReference type="ARBA" id="ARBA00022801"/>
    </source>
</evidence>
<keyword evidence="5 10" id="KW-0378">Hydrolase</keyword>
<dbReference type="Gene3D" id="3.10.170.10">
    <property type="match status" value="1"/>
</dbReference>
<dbReference type="InterPro" id="IPR001570">
    <property type="entry name" value="Peptidase_M4_C_domain"/>
</dbReference>
<keyword evidence="10" id="KW-0964">Secreted</keyword>
<dbReference type="RefSeq" id="WP_051547784.1">
    <property type="nucleotide sequence ID" value="NZ_JAJA02000001.1"/>
</dbReference>
<evidence type="ECO:0000259" key="11">
    <source>
        <dbReference type="Pfam" id="PF01447"/>
    </source>
</evidence>
<keyword evidence="4 10" id="KW-0732">Signal</keyword>
<dbReference type="CDD" id="cd09597">
    <property type="entry name" value="M4_TLP"/>
    <property type="match status" value="1"/>
</dbReference>
<feature type="active site" evidence="9">
    <location>
        <position position="359"/>
    </location>
</feature>
<keyword evidence="8" id="KW-0865">Zymogen</keyword>
<dbReference type="InterPro" id="IPR023612">
    <property type="entry name" value="Peptidase_M4"/>
</dbReference>
<feature type="active site" description="Proton donor" evidence="9">
    <location>
        <position position="453"/>
    </location>
</feature>
<dbReference type="PRINTS" id="PR00730">
    <property type="entry name" value="THERMOLYSIN"/>
</dbReference>
<evidence type="ECO:0000259" key="13">
    <source>
        <dbReference type="Pfam" id="PF07504"/>
    </source>
</evidence>
<dbReference type="GO" id="GO:0006508">
    <property type="term" value="P:proteolysis"/>
    <property type="evidence" value="ECO:0007669"/>
    <property type="project" value="UniProtKB-KW"/>
</dbReference>
<dbReference type="GO" id="GO:0005576">
    <property type="term" value="C:extracellular region"/>
    <property type="evidence" value="ECO:0007669"/>
    <property type="project" value="UniProtKB-SubCell"/>
</dbReference>
<evidence type="ECO:0000256" key="10">
    <source>
        <dbReference type="RuleBase" id="RU366073"/>
    </source>
</evidence>
<sequence>MTTRRFKQEGLYLAIAATLLMAPLAHAAEAGPAARDAATAQARGLIAGNAGLLRASAADSFEARDVVIDRDGTQHARFARSYQGLRVIGGDVVVTSRRGELKSAQLSLRSAQRPSLSARVIGKDQAAIEAGARFNGRVSKIHGNELVVYARGATPVLAYEVTVQGEETEQHSGFVTYYVNASDGRVLDVQDQLQTAAAIGTGKSFYYGNLSLPTDQKSATKFDLIDTTRGNGKVYDAKGAAISNLFDILGATLGATLFTDADNTWGNNTLSDRATVATDIHYGVGATWDYFKNVHGRLGLYNDNKGINSYAHTNFKTSTGGTTGVNAAYFALTKVMFYGDGDASRGYGPIVGIDVAGHEMSHGVNAATANLAYSGDAGGLNEANSDILGTLVEFYANHPNDPGDYRIGEIMRTGGLAFRDMYNQGADGKSFNCYIGGSGFDPNLAAGGIHDPHYTSGVANRMAYLAIEGAVTPAGTTLTPAQLVCNGDTGIVGIGRDKFGKIWYRALTTKFTSSTTYPQARAATLAAAAELYGAGSPEQTTIARAWSAASVN</sequence>
<dbReference type="PANTHER" id="PTHR33794">
    <property type="entry name" value="BACILLOLYSIN"/>
    <property type="match status" value="1"/>
</dbReference>
<dbReference type="InterPro" id="IPR013856">
    <property type="entry name" value="Peptidase_M4_domain"/>
</dbReference>
<dbReference type="Proteomes" id="UP000023435">
    <property type="component" value="Unassembled WGS sequence"/>
</dbReference>
<comment type="similarity">
    <text evidence="1 10">Belongs to the peptidase M4 family.</text>
</comment>
<reference evidence="14 15" key="1">
    <citation type="journal article" date="2014" name="Genome Announc.">
        <title>Draft Genome Sequence of Lysobacter capsici AZ78, a Bacterium Antagonistic to Plant-Pathogenic Oomycetes.</title>
        <authorList>
            <person name="Puopolo G."/>
            <person name="Sonego P."/>
            <person name="Engelen K."/>
            <person name="Pertot I."/>
        </authorList>
    </citation>
    <scope>NUCLEOTIDE SEQUENCE [LARGE SCALE GENOMIC DNA]</scope>
    <source>
        <strain evidence="14 15">AZ78</strain>
    </source>
</reference>
<evidence type="ECO:0000313" key="14">
    <source>
        <dbReference type="EMBL" id="KWS05541.1"/>
    </source>
</evidence>
<keyword evidence="3" id="KW-0479">Metal-binding</keyword>
<dbReference type="Gene3D" id="3.10.450.490">
    <property type="match status" value="1"/>
</dbReference>
<dbReference type="GO" id="GO:0004222">
    <property type="term" value="F:metalloendopeptidase activity"/>
    <property type="evidence" value="ECO:0007669"/>
    <property type="project" value="UniProtKB-UniRule"/>
</dbReference>
<evidence type="ECO:0000256" key="9">
    <source>
        <dbReference type="PIRSR" id="PIRSR623612-1"/>
    </source>
</evidence>
<evidence type="ECO:0000256" key="3">
    <source>
        <dbReference type="ARBA" id="ARBA00022723"/>
    </source>
</evidence>
<evidence type="ECO:0000256" key="8">
    <source>
        <dbReference type="ARBA" id="ARBA00023145"/>
    </source>
</evidence>
<dbReference type="Pfam" id="PF02868">
    <property type="entry name" value="Peptidase_M4_C"/>
    <property type="match status" value="1"/>
</dbReference>
<comment type="subcellular location">
    <subcellularLocation>
        <location evidence="10">Secreted</location>
    </subcellularLocation>
</comment>
<keyword evidence="7 10" id="KW-0482">Metalloprotease</keyword>
<name>A0A125MN60_9GAMM</name>
<dbReference type="InterPro" id="IPR011096">
    <property type="entry name" value="FTP_domain"/>
</dbReference>